<organism evidence="3 4">
    <name type="scientific">Rhizobium aquaticum</name>
    <dbReference type="NCBI Taxonomy" id="1549636"/>
    <lineage>
        <taxon>Bacteria</taxon>
        <taxon>Pseudomonadati</taxon>
        <taxon>Pseudomonadota</taxon>
        <taxon>Alphaproteobacteria</taxon>
        <taxon>Hyphomicrobiales</taxon>
        <taxon>Rhizobiaceae</taxon>
        <taxon>Rhizobium/Agrobacterium group</taxon>
        <taxon>Rhizobium</taxon>
    </lineage>
</organism>
<keyword evidence="4" id="KW-1185">Reference proteome</keyword>
<evidence type="ECO:0000259" key="2">
    <source>
        <dbReference type="Pfam" id="PF07811"/>
    </source>
</evidence>
<comment type="caution">
    <text evidence="3">The sequence shown here is derived from an EMBL/GenBank/DDBJ whole genome shotgun (WGS) entry which is preliminary data.</text>
</comment>
<dbReference type="Pfam" id="PF07811">
    <property type="entry name" value="TadE"/>
    <property type="match status" value="1"/>
</dbReference>
<dbReference type="Proteomes" id="UP001549047">
    <property type="component" value="Unassembled WGS sequence"/>
</dbReference>
<evidence type="ECO:0000256" key="1">
    <source>
        <dbReference type="SAM" id="Phobius"/>
    </source>
</evidence>
<keyword evidence="1" id="KW-1133">Transmembrane helix</keyword>
<proteinExistence type="predicted"/>
<dbReference type="EMBL" id="JBEPMB010000002">
    <property type="protein sequence ID" value="MET3613847.1"/>
    <property type="molecule type" value="Genomic_DNA"/>
</dbReference>
<gene>
    <name evidence="3" type="ORF">ABID16_002176</name>
</gene>
<sequence>MAKTRKADRVTRLRRLLRSSEGATAIEFAILAIPFMMIVFATFETFIAFTGEQLVSNAVDTMARRVRTGQITFGLGRTTDMKEVDFRTEFCKQISVMITCSNTEAAVADKLWIDLEQVTNFADIPTAVPLKLTNGGKNKDLDTSQIKYTPGGAGKINMLRAYYRWPITTDLVRPYISNIQSEGATKGQFLIVATSAFQNENYP</sequence>
<keyword evidence="1" id="KW-0472">Membrane</keyword>
<accession>A0ABV2IZB8</accession>
<feature type="domain" description="TadE-like" evidence="2">
    <location>
        <begin position="22"/>
        <end position="64"/>
    </location>
</feature>
<name>A0ABV2IZB8_9HYPH</name>
<reference evidence="3 4" key="1">
    <citation type="submission" date="2024-06" db="EMBL/GenBank/DDBJ databases">
        <title>Genomic Encyclopedia of Type Strains, Phase IV (KMG-IV): sequencing the most valuable type-strain genomes for metagenomic binning, comparative biology and taxonomic classification.</title>
        <authorList>
            <person name="Goeker M."/>
        </authorList>
    </citation>
    <scope>NUCLEOTIDE SEQUENCE [LARGE SCALE GENOMIC DNA]</scope>
    <source>
        <strain evidence="3 4">DSM 29780</strain>
    </source>
</reference>
<feature type="transmembrane region" description="Helical" evidence="1">
    <location>
        <begin position="21"/>
        <end position="43"/>
    </location>
</feature>
<protein>
    <submittedName>
        <fullName evidence="3">Flp pilus assembly protein TadG</fullName>
    </submittedName>
</protein>
<keyword evidence="1" id="KW-0812">Transmembrane</keyword>
<dbReference type="InterPro" id="IPR012495">
    <property type="entry name" value="TadE-like_dom"/>
</dbReference>
<evidence type="ECO:0000313" key="3">
    <source>
        <dbReference type="EMBL" id="MET3613847.1"/>
    </source>
</evidence>
<evidence type="ECO:0000313" key="4">
    <source>
        <dbReference type="Proteomes" id="UP001549047"/>
    </source>
</evidence>
<dbReference type="RefSeq" id="WP_354556347.1">
    <property type="nucleotide sequence ID" value="NZ_JBEPMB010000002.1"/>
</dbReference>